<keyword evidence="2 7" id="KW-0812">Transmembrane</keyword>
<name>A0A926HMM5_9FIRM</name>
<evidence type="ECO:0000256" key="5">
    <source>
        <dbReference type="ARBA" id="ARBA00023136"/>
    </source>
</evidence>
<evidence type="ECO:0000256" key="3">
    <source>
        <dbReference type="ARBA" id="ARBA00022960"/>
    </source>
</evidence>
<evidence type="ECO:0000256" key="6">
    <source>
        <dbReference type="SAM" id="MobiDB-lite"/>
    </source>
</evidence>
<dbReference type="Pfam" id="PF01098">
    <property type="entry name" value="FTSW_RODA_SPOVE"/>
    <property type="match status" value="1"/>
</dbReference>
<organism evidence="8 9">
    <name type="scientific">Luoshenia tenuis</name>
    <dbReference type="NCBI Taxonomy" id="2763654"/>
    <lineage>
        <taxon>Bacteria</taxon>
        <taxon>Bacillati</taxon>
        <taxon>Bacillota</taxon>
        <taxon>Clostridia</taxon>
        <taxon>Christensenellales</taxon>
        <taxon>Christensenellaceae</taxon>
        <taxon>Luoshenia</taxon>
    </lineage>
</organism>
<dbReference type="GO" id="GO:0005886">
    <property type="term" value="C:plasma membrane"/>
    <property type="evidence" value="ECO:0007669"/>
    <property type="project" value="TreeGrafter"/>
</dbReference>
<feature type="region of interest" description="Disordered" evidence="6">
    <location>
        <begin position="436"/>
        <end position="486"/>
    </location>
</feature>
<dbReference type="EMBL" id="JACRSO010000001">
    <property type="protein sequence ID" value="MBC8528276.1"/>
    <property type="molecule type" value="Genomic_DNA"/>
</dbReference>
<protein>
    <submittedName>
        <fullName evidence="8">FtsW/RodA/SpoVE family cell cycle protein</fullName>
    </submittedName>
</protein>
<keyword evidence="5 7" id="KW-0472">Membrane</keyword>
<dbReference type="GO" id="GO:0051301">
    <property type="term" value="P:cell division"/>
    <property type="evidence" value="ECO:0007669"/>
    <property type="project" value="InterPro"/>
</dbReference>
<dbReference type="RefSeq" id="WP_249284312.1">
    <property type="nucleotide sequence ID" value="NZ_JACRSO010000001.1"/>
</dbReference>
<feature type="transmembrane region" description="Helical" evidence="7">
    <location>
        <begin position="95"/>
        <end position="114"/>
    </location>
</feature>
<gene>
    <name evidence="8" type="ORF">H8699_02330</name>
</gene>
<reference evidence="8" key="1">
    <citation type="submission" date="2020-08" db="EMBL/GenBank/DDBJ databases">
        <title>Genome public.</title>
        <authorList>
            <person name="Liu C."/>
            <person name="Sun Q."/>
        </authorList>
    </citation>
    <scope>NUCLEOTIDE SEQUENCE</scope>
    <source>
        <strain evidence="8">NSJ-44</strain>
    </source>
</reference>
<feature type="transmembrane region" description="Helical" evidence="7">
    <location>
        <begin position="150"/>
        <end position="173"/>
    </location>
</feature>
<dbReference type="AlphaFoldDB" id="A0A926HMM5"/>
<evidence type="ECO:0000256" key="2">
    <source>
        <dbReference type="ARBA" id="ARBA00022692"/>
    </source>
</evidence>
<evidence type="ECO:0000313" key="9">
    <source>
        <dbReference type="Proteomes" id="UP000654279"/>
    </source>
</evidence>
<dbReference type="InterPro" id="IPR001182">
    <property type="entry name" value="FtsW/RodA"/>
</dbReference>
<dbReference type="GO" id="GO:0032153">
    <property type="term" value="C:cell division site"/>
    <property type="evidence" value="ECO:0007669"/>
    <property type="project" value="TreeGrafter"/>
</dbReference>
<keyword evidence="3" id="KW-0133">Cell shape</keyword>
<keyword evidence="4 7" id="KW-1133">Transmembrane helix</keyword>
<feature type="transmembrane region" description="Helical" evidence="7">
    <location>
        <begin position="65"/>
        <end position="83"/>
    </location>
</feature>
<feature type="transmembrane region" description="Helical" evidence="7">
    <location>
        <begin position="120"/>
        <end position="138"/>
    </location>
</feature>
<feature type="transmembrane region" description="Helical" evidence="7">
    <location>
        <begin position="300"/>
        <end position="326"/>
    </location>
</feature>
<keyword evidence="9" id="KW-1185">Reference proteome</keyword>
<dbReference type="GO" id="GO:0015648">
    <property type="term" value="F:lipid-linked peptidoglycan transporter activity"/>
    <property type="evidence" value="ECO:0007669"/>
    <property type="project" value="TreeGrafter"/>
</dbReference>
<evidence type="ECO:0000256" key="1">
    <source>
        <dbReference type="ARBA" id="ARBA00004141"/>
    </source>
</evidence>
<feature type="transmembrane region" description="Helical" evidence="7">
    <location>
        <begin position="6"/>
        <end position="28"/>
    </location>
</feature>
<sequence length="486" mass="53063">MREHWPSANGLVFVIAIFQLLAFALLAVKAQPVDYGALMLGALSVAILLFQYLVFVRVFPGLDRWILIIANMLVSLGFILQYRLNPDMCIRQMQWFGVAVVCMVVALIAVRYWTWLDKLSYVYMGITLAFLVLTLLFGSREGGAKSWFSFGTVSFQPSELGKILLVFALASAMKERRSLWRLIPLGIFAAVSVGLLVLQKDLGAALLYFSTSIVVFYIATSNLLLTGAALGAAGVGSVAAYKLFSHVRVRIAAWQNPWADVEGGGYQIVQSLIAIASGGLLGLGLGLGSPKSIPAYHTDFIFAVICEEFGVLVGIAVILFYVVLILRGARIALDAGQTFYKLVAIGCTAMVALQTFIIVGGVIKMIPLTGVTLPFVSYGGSSLVTNMVLIGILEAVAVRNHAMRESAMGPVEIPGYNIDEDAYYDEDAYDQEYADYEDEYYDQDDDEAQQAYDQEDEYPQDGQEDAVERRQSGESGTRGKKGGGRK</sequence>
<feature type="transmembrane region" description="Helical" evidence="7">
    <location>
        <begin position="338"/>
        <end position="363"/>
    </location>
</feature>
<feature type="transmembrane region" description="Helical" evidence="7">
    <location>
        <begin position="179"/>
        <end position="197"/>
    </location>
</feature>
<evidence type="ECO:0000256" key="4">
    <source>
        <dbReference type="ARBA" id="ARBA00022989"/>
    </source>
</evidence>
<feature type="transmembrane region" description="Helical" evidence="7">
    <location>
        <begin position="35"/>
        <end position="59"/>
    </location>
</feature>
<feature type="compositionally biased region" description="Acidic residues" evidence="6">
    <location>
        <begin position="436"/>
        <end position="465"/>
    </location>
</feature>
<evidence type="ECO:0000313" key="8">
    <source>
        <dbReference type="EMBL" id="MBC8528276.1"/>
    </source>
</evidence>
<dbReference type="PANTHER" id="PTHR30474">
    <property type="entry name" value="CELL CYCLE PROTEIN"/>
    <property type="match status" value="1"/>
</dbReference>
<evidence type="ECO:0000256" key="7">
    <source>
        <dbReference type="SAM" id="Phobius"/>
    </source>
</evidence>
<dbReference type="PANTHER" id="PTHR30474:SF3">
    <property type="entry name" value="PEPTIDOGLYCAN GLYCOSYLTRANSFERASE RODA"/>
    <property type="match status" value="1"/>
</dbReference>
<feature type="transmembrane region" description="Helical" evidence="7">
    <location>
        <begin position="375"/>
        <end position="398"/>
    </location>
</feature>
<proteinExistence type="predicted"/>
<dbReference type="GO" id="GO:0008360">
    <property type="term" value="P:regulation of cell shape"/>
    <property type="evidence" value="ECO:0007669"/>
    <property type="project" value="UniProtKB-KW"/>
</dbReference>
<accession>A0A926HMM5</accession>
<comment type="caution">
    <text evidence="8">The sequence shown here is derived from an EMBL/GenBank/DDBJ whole genome shotgun (WGS) entry which is preliminary data.</text>
</comment>
<dbReference type="Proteomes" id="UP000654279">
    <property type="component" value="Unassembled WGS sequence"/>
</dbReference>
<feature type="transmembrane region" description="Helical" evidence="7">
    <location>
        <begin position="265"/>
        <end position="288"/>
    </location>
</feature>
<comment type="subcellular location">
    <subcellularLocation>
        <location evidence="1">Membrane</location>
        <topology evidence="1">Multi-pass membrane protein</topology>
    </subcellularLocation>
</comment>